<feature type="compositionally biased region" description="Basic and acidic residues" evidence="4">
    <location>
        <begin position="106"/>
        <end position="116"/>
    </location>
</feature>
<feature type="compositionally biased region" description="Basic residues" evidence="4">
    <location>
        <begin position="734"/>
        <end position="745"/>
    </location>
</feature>
<feature type="compositionally biased region" description="Polar residues" evidence="4">
    <location>
        <begin position="670"/>
        <end position="679"/>
    </location>
</feature>
<dbReference type="PROSITE" id="PS50010">
    <property type="entry name" value="DH_2"/>
    <property type="match status" value="1"/>
</dbReference>
<keyword evidence="3" id="KW-0175">Coiled coil</keyword>
<feature type="region of interest" description="Disordered" evidence="4">
    <location>
        <begin position="542"/>
        <end position="641"/>
    </location>
</feature>
<feature type="compositionally biased region" description="Polar residues" evidence="4">
    <location>
        <begin position="39"/>
        <end position="49"/>
    </location>
</feature>
<dbReference type="InterPro" id="IPR003591">
    <property type="entry name" value="Leu-rich_rpt_typical-subtyp"/>
</dbReference>
<dbReference type="PROSITE" id="PS51450">
    <property type="entry name" value="LRR"/>
    <property type="match status" value="1"/>
</dbReference>
<gene>
    <name evidence="6" type="ORF">BZG36_00422</name>
</gene>
<dbReference type="InterPro" id="IPR001331">
    <property type="entry name" value="GDS_CDC24_CS"/>
</dbReference>
<feature type="compositionally biased region" description="Low complexity" evidence="4">
    <location>
        <begin position="544"/>
        <end position="555"/>
    </location>
</feature>
<dbReference type="SMART" id="SM00369">
    <property type="entry name" value="LRR_TYP"/>
    <property type="match status" value="3"/>
</dbReference>
<dbReference type="Pfam" id="PF00621">
    <property type="entry name" value="RhoGEF"/>
    <property type="match status" value="1"/>
</dbReference>
<feature type="region of interest" description="Disordered" evidence="4">
    <location>
        <begin position="31"/>
        <end position="186"/>
    </location>
</feature>
<feature type="compositionally biased region" description="Low complexity" evidence="4">
    <location>
        <begin position="422"/>
        <end position="437"/>
    </location>
</feature>
<evidence type="ECO:0000313" key="6">
    <source>
        <dbReference type="EMBL" id="OZJ06690.1"/>
    </source>
</evidence>
<dbReference type="SUPFAM" id="SSF52058">
    <property type="entry name" value="L domain-like"/>
    <property type="match status" value="1"/>
</dbReference>
<reference evidence="6 7" key="1">
    <citation type="journal article" date="2017" name="Mycologia">
        <title>Bifiguratus adelaidae, gen. et sp. nov., a new member of Mucoromycotina in endophytic and soil-dwelling habitats.</title>
        <authorList>
            <person name="Torres-Cruz T.J."/>
            <person name="Billingsley Tobias T.L."/>
            <person name="Almatruk M."/>
            <person name="Hesse C."/>
            <person name="Kuske C.R."/>
            <person name="Desiro A."/>
            <person name="Benucci G.M."/>
            <person name="Bonito G."/>
            <person name="Stajich J.E."/>
            <person name="Dunlap C."/>
            <person name="Arnold A.E."/>
            <person name="Porras-Alfaro A."/>
        </authorList>
    </citation>
    <scope>NUCLEOTIDE SEQUENCE [LARGE SCALE GENOMIC DNA]</scope>
    <source>
        <strain evidence="6 7">AZ0501</strain>
    </source>
</reference>
<feature type="compositionally biased region" description="Polar residues" evidence="4">
    <location>
        <begin position="173"/>
        <end position="186"/>
    </location>
</feature>
<dbReference type="CDD" id="cd00160">
    <property type="entry name" value="RhoGEF"/>
    <property type="match status" value="1"/>
</dbReference>
<dbReference type="GO" id="GO:0005085">
    <property type="term" value="F:guanyl-nucleotide exchange factor activity"/>
    <property type="evidence" value="ECO:0007669"/>
    <property type="project" value="InterPro"/>
</dbReference>
<dbReference type="InterPro" id="IPR051092">
    <property type="entry name" value="FYVE_RhoGEF_PH"/>
</dbReference>
<dbReference type="InterPro" id="IPR035899">
    <property type="entry name" value="DBL_dom_sf"/>
</dbReference>
<dbReference type="Gene3D" id="3.80.10.10">
    <property type="entry name" value="Ribonuclease Inhibitor"/>
    <property type="match status" value="1"/>
</dbReference>
<comment type="caution">
    <text evidence="6">The sequence shown here is derived from an EMBL/GenBank/DDBJ whole genome shotgun (WGS) entry which is preliminary data.</text>
</comment>
<dbReference type="PANTHER" id="PTHR12673:SF159">
    <property type="entry name" value="LD03170P"/>
    <property type="match status" value="1"/>
</dbReference>
<dbReference type="SMART" id="SM00325">
    <property type="entry name" value="RhoGEF"/>
    <property type="match status" value="1"/>
</dbReference>
<accession>A0A261Y7S6</accession>
<dbReference type="OrthoDB" id="660555at2759"/>
<feature type="region of interest" description="Disordered" evidence="4">
    <location>
        <begin position="868"/>
        <end position="893"/>
    </location>
</feature>
<dbReference type="InterPro" id="IPR000219">
    <property type="entry name" value="DH_dom"/>
</dbReference>
<feature type="compositionally biased region" description="Basic and acidic residues" evidence="4">
    <location>
        <begin position="464"/>
        <end position="474"/>
    </location>
</feature>
<dbReference type="EMBL" id="MVBO01000002">
    <property type="protein sequence ID" value="OZJ06690.1"/>
    <property type="molecule type" value="Genomic_DNA"/>
</dbReference>
<dbReference type="AlphaFoldDB" id="A0A261Y7S6"/>
<evidence type="ECO:0000259" key="5">
    <source>
        <dbReference type="PROSITE" id="PS50010"/>
    </source>
</evidence>
<dbReference type="InterPro" id="IPR011993">
    <property type="entry name" value="PH-like_dom_sf"/>
</dbReference>
<feature type="compositionally biased region" description="Basic and acidic residues" evidence="4">
    <location>
        <begin position="877"/>
        <end position="887"/>
    </location>
</feature>
<feature type="domain" description="DH" evidence="5">
    <location>
        <begin position="894"/>
        <end position="1085"/>
    </location>
</feature>
<evidence type="ECO:0000313" key="7">
    <source>
        <dbReference type="Proteomes" id="UP000242875"/>
    </source>
</evidence>
<organism evidence="6 7">
    <name type="scientific">Bifiguratus adelaidae</name>
    <dbReference type="NCBI Taxonomy" id="1938954"/>
    <lineage>
        <taxon>Eukaryota</taxon>
        <taxon>Fungi</taxon>
        <taxon>Fungi incertae sedis</taxon>
        <taxon>Mucoromycota</taxon>
        <taxon>Mucoromycotina</taxon>
        <taxon>Endogonomycetes</taxon>
        <taxon>Endogonales</taxon>
        <taxon>Endogonales incertae sedis</taxon>
        <taxon>Bifiguratus</taxon>
    </lineage>
</organism>
<feature type="compositionally biased region" description="Polar residues" evidence="4">
    <location>
        <begin position="708"/>
        <end position="718"/>
    </location>
</feature>
<dbReference type="SUPFAM" id="SSF50729">
    <property type="entry name" value="PH domain-like"/>
    <property type="match status" value="1"/>
</dbReference>
<proteinExistence type="predicted"/>
<dbReference type="Gene3D" id="1.20.900.10">
    <property type="entry name" value="Dbl homology (DH) domain"/>
    <property type="match status" value="1"/>
</dbReference>
<evidence type="ECO:0000256" key="4">
    <source>
        <dbReference type="SAM" id="MobiDB-lite"/>
    </source>
</evidence>
<feature type="coiled-coil region" evidence="3">
    <location>
        <begin position="1072"/>
        <end position="1099"/>
    </location>
</feature>
<dbReference type="GO" id="GO:0035556">
    <property type="term" value="P:intracellular signal transduction"/>
    <property type="evidence" value="ECO:0007669"/>
    <property type="project" value="InterPro"/>
</dbReference>
<evidence type="ECO:0000256" key="1">
    <source>
        <dbReference type="ARBA" id="ARBA00022614"/>
    </source>
</evidence>
<name>A0A261Y7S6_9FUNG</name>
<feature type="compositionally biased region" description="Polar residues" evidence="4">
    <location>
        <begin position="617"/>
        <end position="631"/>
    </location>
</feature>
<feature type="region of interest" description="Disordered" evidence="4">
    <location>
        <begin position="464"/>
        <end position="506"/>
    </location>
</feature>
<sequence>MDKSLSSKPSTEFRPISVEIPSSELDLAVKDAMSGLLDPNTQQSESRLTPGSKLASSSRQRQSTTSLSSLTQNAPSTASSVSTLTTLSGDDGLAQAKRSTATPAHDVADGPDKEAAMNENAPRPPQDSGVGVEELDDQVLERRPAAGRTTAALRKSDVAEELSPDQPVGSRKTLASEQGTTQASTNGITDWSYRSLTHLDPVPEGTTDLLLSYNALSTIQIDAFSASLQHLTILDLSHNYLTDLPQELALCGALREFYLQSNPIGPDLPAVLGELMGLEVLDVRGCRLERLDSKLRHLRSLRHLDIRQNKLAFLPPYLSTLTCLATFFVEDNPFVVAYADLIGRWALDTKPGRHSRSGSNVSVTDLPTMSRSRSSKLKHKASGTFHSRQSKGGHADDEAVPPLNDSGIVTDAYGTSPSRRGSNATSISMSRSSTSASGLNTPNGDMPSVMEFANALGSVKVAKLEPEVRDKPTQSKDVSVANTSKSTAQNDSQNKKSASRVTELQSAPMALPSWSFAASGTKSSKVKSTPSATMSVTLGAAGTPPIVAPAEVPPAKNVGETPKANAGTSSPPTPKPSAFMKWFGFGSKKSRESLTTKTPAVTSSVDLTTAEKRSERLSSPSVPALSTSPSSMAVPIKSPTAPSPQMFAPAIPTPSRSSASVTLGHLGASGTETMSQGGNITEAESEETPKTVAPERLARKATPLRPRSASTSLVQLQATGRDETGNPPPVSIKSLRRGSNPHRREHTSPESVMASRSMDTRANQRIQHAMSLSFNLSSSPLRASSADLVRPFSITEIKRSRSAQTIPATIPPLDVNKLMQYLGDLYDLDPKTSQQEEVKAWKRVWNQTGNRADDRRLFYGDELEDERSEKGVTLGDATRKPDPEARTSKGNPGKRARIIQEILATERSYVRGLEDLIEIYLAPCRAALPSDEVKAVFCNIENILMLHKTYLLPTVESEVAQLSKAQNNGVDNCNMGKVFLEMVPYLKMYSFYINNFDHAMDVLHSWQAGGKRRKAKALLESARSNPRHTQLNLQSYLLLPVQRIPRYQLLLGDLCMHTPTDHKDYPSLQNAVEEVGSRAEEMNERKRAYERHERVLEIQTALNWSLTPPLVQPHRRLVKEGPLFLLSTVRRVRSSKPSHQTPHDDAYYLVKKVANAAYSFFLFNDIMLQCRQLGSSPFSDTTMELTQILRLETKLEPASVRLLEDEPEKQEAILRVVDKEVVYYFKGSMDQMSSWKRAINTRW</sequence>
<feature type="compositionally biased region" description="Low complexity" evidence="4">
    <location>
        <begin position="56"/>
        <end position="88"/>
    </location>
</feature>
<dbReference type="InterPro" id="IPR032675">
    <property type="entry name" value="LRR_dom_sf"/>
</dbReference>
<feature type="compositionally biased region" description="Polar residues" evidence="4">
    <location>
        <begin position="595"/>
        <end position="607"/>
    </location>
</feature>
<keyword evidence="1" id="KW-0433">Leucine-rich repeat</keyword>
<feature type="compositionally biased region" description="Polar residues" evidence="4">
    <location>
        <begin position="357"/>
        <end position="372"/>
    </location>
</feature>
<feature type="compositionally biased region" description="Polar residues" evidence="4">
    <location>
        <begin position="475"/>
        <end position="505"/>
    </location>
</feature>
<dbReference type="Proteomes" id="UP000242875">
    <property type="component" value="Unassembled WGS sequence"/>
</dbReference>
<protein>
    <recommendedName>
        <fullName evidence="5">DH domain-containing protein</fullName>
    </recommendedName>
</protein>
<dbReference type="PROSITE" id="PS00741">
    <property type="entry name" value="DH_1"/>
    <property type="match status" value="1"/>
</dbReference>
<keyword evidence="2" id="KW-0677">Repeat</keyword>
<dbReference type="GO" id="GO:0005737">
    <property type="term" value="C:cytoplasm"/>
    <property type="evidence" value="ECO:0007669"/>
    <property type="project" value="TreeGrafter"/>
</dbReference>
<dbReference type="PANTHER" id="PTHR12673">
    <property type="entry name" value="FACIOGENITAL DYSPLASIA PROTEIN"/>
    <property type="match status" value="1"/>
</dbReference>
<keyword evidence="7" id="KW-1185">Reference proteome</keyword>
<dbReference type="Pfam" id="PF13855">
    <property type="entry name" value="LRR_8"/>
    <property type="match status" value="1"/>
</dbReference>
<evidence type="ECO:0000256" key="3">
    <source>
        <dbReference type="SAM" id="Coils"/>
    </source>
</evidence>
<evidence type="ECO:0000256" key="2">
    <source>
        <dbReference type="ARBA" id="ARBA00022737"/>
    </source>
</evidence>
<dbReference type="SUPFAM" id="SSF48065">
    <property type="entry name" value="DBL homology domain (DH-domain)"/>
    <property type="match status" value="1"/>
</dbReference>
<feature type="region of interest" description="Disordered" evidence="4">
    <location>
        <begin position="350"/>
        <end position="449"/>
    </location>
</feature>
<feature type="region of interest" description="Disordered" evidence="4">
    <location>
        <begin position="653"/>
        <end position="756"/>
    </location>
</feature>
<dbReference type="Gene3D" id="2.30.29.30">
    <property type="entry name" value="Pleckstrin-homology domain (PH domain)/Phosphotyrosine-binding domain (PTB)"/>
    <property type="match status" value="1"/>
</dbReference>
<dbReference type="InterPro" id="IPR001611">
    <property type="entry name" value="Leu-rich_rpt"/>
</dbReference>